<comment type="catalytic activity">
    <reaction evidence="9">
        <text>Release of signal peptides from bacterial membrane prolipoproteins. Hydrolyzes -Xaa-Yaa-Zaa-|-(S,diacylglyceryl)Cys-, in which Xaa is hydrophobic (preferably Leu), and Yaa (Ala or Ser) and Zaa (Gly or Ala) have small, neutral side chains.</text>
        <dbReference type="EC" id="3.4.23.36"/>
    </reaction>
</comment>
<evidence type="ECO:0000313" key="12">
    <source>
        <dbReference type="Proteomes" id="UP000654670"/>
    </source>
</evidence>
<dbReference type="GO" id="GO:0005886">
    <property type="term" value="C:plasma membrane"/>
    <property type="evidence" value="ECO:0007669"/>
    <property type="project" value="UniProtKB-SubCell"/>
</dbReference>
<keyword evidence="3 9" id="KW-0645">Protease</keyword>
<sequence>MIFYILAGIILALDQLSKWMVVHNMIVGEDLPIIPHVFYLTSLRNTGAAWNILEGQFVFFFIITAIVLGIVIYYMQKVGRKQPLLGTALALIIGGTLGNFSDRLFRGEVVDFIHFYIIHYSYPVFNIADSSLFIGVVLIVIYLFVDGRKKN</sequence>
<keyword evidence="5 9" id="KW-0064">Aspartyl protease</keyword>
<dbReference type="EMBL" id="BMOK01000002">
    <property type="protein sequence ID" value="GGL44631.1"/>
    <property type="molecule type" value="Genomic_DNA"/>
</dbReference>
<feature type="transmembrane region" description="Helical" evidence="9">
    <location>
        <begin position="82"/>
        <end position="100"/>
    </location>
</feature>
<gene>
    <name evidence="9 11" type="primary">lspA</name>
    <name evidence="11" type="ORF">GCM10007968_05850</name>
</gene>
<evidence type="ECO:0000256" key="3">
    <source>
        <dbReference type="ARBA" id="ARBA00022670"/>
    </source>
</evidence>
<keyword evidence="6 9" id="KW-0378">Hydrolase</keyword>
<name>A0A917RYI0_9BACL</name>
<protein>
    <recommendedName>
        <fullName evidence="9">Lipoprotein signal peptidase</fullName>
        <ecNumber evidence="9">3.4.23.36</ecNumber>
    </recommendedName>
    <alternativeName>
        <fullName evidence="9">Prolipoprotein signal peptidase</fullName>
    </alternativeName>
    <alternativeName>
        <fullName evidence="9">Signal peptidase II</fullName>
        <shortName evidence="9">SPase II</shortName>
    </alternativeName>
</protein>
<evidence type="ECO:0000256" key="8">
    <source>
        <dbReference type="ARBA" id="ARBA00023136"/>
    </source>
</evidence>
<keyword evidence="4 9" id="KW-0812">Transmembrane</keyword>
<comment type="pathway">
    <text evidence="9">Protein modification; lipoprotein biosynthesis (signal peptide cleavage).</text>
</comment>
<comment type="caution">
    <text evidence="9">Lacks conserved residue(s) required for the propagation of feature annotation.</text>
</comment>
<dbReference type="InterPro" id="IPR001872">
    <property type="entry name" value="Peptidase_A8"/>
</dbReference>
<evidence type="ECO:0000256" key="1">
    <source>
        <dbReference type="ARBA" id="ARBA00006139"/>
    </source>
</evidence>
<evidence type="ECO:0000256" key="2">
    <source>
        <dbReference type="ARBA" id="ARBA00022475"/>
    </source>
</evidence>
<evidence type="ECO:0000256" key="9">
    <source>
        <dbReference type="HAMAP-Rule" id="MF_00161"/>
    </source>
</evidence>
<comment type="subcellular location">
    <subcellularLocation>
        <location evidence="9">Cell membrane</location>
        <topology evidence="9">Multi-pass membrane protein</topology>
    </subcellularLocation>
</comment>
<proteinExistence type="inferred from homology"/>
<accession>A0A917RYI0</accession>
<dbReference type="PANTHER" id="PTHR33695">
    <property type="entry name" value="LIPOPROTEIN SIGNAL PEPTIDASE"/>
    <property type="match status" value="1"/>
</dbReference>
<keyword evidence="8 9" id="KW-0472">Membrane</keyword>
<dbReference type="RefSeq" id="WP_188801584.1">
    <property type="nucleotide sequence ID" value="NZ_BMOK01000002.1"/>
</dbReference>
<evidence type="ECO:0000256" key="6">
    <source>
        <dbReference type="ARBA" id="ARBA00022801"/>
    </source>
</evidence>
<reference evidence="11" key="2">
    <citation type="submission" date="2020-09" db="EMBL/GenBank/DDBJ databases">
        <authorList>
            <person name="Sun Q."/>
            <person name="Ohkuma M."/>
        </authorList>
    </citation>
    <scope>NUCLEOTIDE SEQUENCE</scope>
    <source>
        <strain evidence="11">JCM 15325</strain>
    </source>
</reference>
<evidence type="ECO:0000313" key="11">
    <source>
        <dbReference type="EMBL" id="GGL44631.1"/>
    </source>
</evidence>
<dbReference type="NCBIfam" id="TIGR00077">
    <property type="entry name" value="lspA"/>
    <property type="match status" value="1"/>
</dbReference>
<keyword evidence="11" id="KW-0449">Lipoprotein</keyword>
<keyword evidence="12" id="KW-1185">Reference proteome</keyword>
<feature type="active site" evidence="9">
    <location>
        <position position="129"/>
    </location>
</feature>
<dbReference type="Proteomes" id="UP000654670">
    <property type="component" value="Unassembled WGS sequence"/>
</dbReference>
<dbReference type="EC" id="3.4.23.36" evidence="9"/>
<feature type="transmembrane region" description="Helical" evidence="9">
    <location>
        <begin position="120"/>
        <end position="145"/>
    </location>
</feature>
<dbReference type="GO" id="GO:0004190">
    <property type="term" value="F:aspartic-type endopeptidase activity"/>
    <property type="evidence" value="ECO:0007669"/>
    <property type="project" value="UniProtKB-UniRule"/>
</dbReference>
<dbReference type="GO" id="GO:0006508">
    <property type="term" value="P:proteolysis"/>
    <property type="evidence" value="ECO:0007669"/>
    <property type="project" value="UniProtKB-KW"/>
</dbReference>
<reference evidence="11" key="1">
    <citation type="journal article" date="2014" name="Int. J. Syst. Evol. Microbiol.">
        <title>Complete genome sequence of Corynebacterium casei LMG S-19264T (=DSM 44701T), isolated from a smear-ripened cheese.</title>
        <authorList>
            <consortium name="US DOE Joint Genome Institute (JGI-PGF)"/>
            <person name="Walter F."/>
            <person name="Albersmeier A."/>
            <person name="Kalinowski J."/>
            <person name="Ruckert C."/>
        </authorList>
    </citation>
    <scope>NUCLEOTIDE SEQUENCE</scope>
    <source>
        <strain evidence="11">JCM 15325</strain>
    </source>
</reference>
<keyword evidence="2 9" id="KW-1003">Cell membrane</keyword>
<feature type="transmembrane region" description="Helical" evidence="9">
    <location>
        <begin position="57"/>
        <end position="75"/>
    </location>
</feature>
<evidence type="ECO:0000256" key="7">
    <source>
        <dbReference type="ARBA" id="ARBA00022989"/>
    </source>
</evidence>
<evidence type="ECO:0000256" key="10">
    <source>
        <dbReference type="RuleBase" id="RU004181"/>
    </source>
</evidence>
<dbReference type="AlphaFoldDB" id="A0A917RYI0"/>
<dbReference type="Pfam" id="PF01252">
    <property type="entry name" value="Peptidase_A8"/>
    <property type="match status" value="1"/>
</dbReference>
<comment type="caution">
    <text evidence="11">The sequence shown here is derived from an EMBL/GenBank/DDBJ whole genome shotgun (WGS) entry which is preliminary data.</text>
</comment>
<comment type="function">
    <text evidence="9">This protein specifically catalyzes the removal of signal peptides from prolipoproteins.</text>
</comment>
<evidence type="ECO:0000256" key="5">
    <source>
        <dbReference type="ARBA" id="ARBA00022750"/>
    </source>
</evidence>
<comment type="similarity">
    <text evidence="1 9 10">Belongs to the peptidase A8 family.</text>
</comment>
<dbReference type="PRINTS" id="PR00781">
    <property type="entry name" value="LIPOSIGPTASE"/>
</dbReference>
<dbReference type="HAMAP" id="MF_00161">
    <property type="entry name" value="LspA"/>
    <property type="match status" value="1"/>
</dbReference>
<organism evidence="11 12">
    <name type="scientific">Sporolactobacillus putidus</name>
    <dbReference type="NCBI Taxonomy" id="492735"/>
    <lineage>
        <taxon>Bacteria</taxon>
        <taxon>Bacillati</taxon>
        <taxon>Bacillota</taxon>
        <taxon>Bacilli</taxon>
        <taxon>Bacillales</taxon>
        <taxon>Sporolactobacillaceae</taxon>
        <taxon>Sporolactobacillus</taxon>
    </lineage>
</organism>
<keyword evidence="7 9" id="KW-1133">Transmembrane helix</keyword>
<feature type="active site" evidence="9">
    <location>
        <position position="111"/>
    </location>
</feature>
<evidence type="ECO:0000256" key="4">
    <source>
        <dbReference type="ARBA" id="ARBA00022692"/>
    </source>
</evidence>
<dbReference type="PANTHER" id="PTHR33695:SF1">
    <property type="entry name" value="LIPOPROTEIN SIGNAL PEPTIDASE"/>
    <property type="match status" value="1"/>
</dbReference>